<evidence type="ECO:0000256" key="4">
    <source>
        <dbReference type="SAM" id="Phobius"/>
    </source>
</evidence>
<evidence type="ECO:0000256" key="1">
    <source>
        <dbReference type="ARBA" id="ARBA00022692"/>
    </source>
</evidence>
<dbReference type="SMART" id="SM00194">
    <property type="entry name" value="PTPc"/>
    <property type="match status" value="1"/>
</dbReference>
<dbReference type="InterPro" id="IPR003595">
    <property type="entry name" value="Tyr_Pase_cat"/>
</dbReference>
<dbReference type="Pfam" id="PF00102">
    <property type="entry name" value="Y_phosphatase"/>
    <property type="match status" value="1"/>
</dbReference>
<evidence type="ECO:0000313" key="8">
    <source>
        <dbReference type="RefSeq" id="XP_014671062.1"/>
    </source>
</evidence>
<dbReference type="InterPro" id="IPR050713">
    <property type="entry name" value="RTP_Phos/Ushers"/>
</dbReference>
<keyword evidence="1 4" id="KW-0812">Transmembrane</keyword>
<keyword evidence="7" id="KW-1185">Reference proteome</keyword>
<feature type="domain" description="Tyrosine-protein phosphatase" evidence="5">
    <location>
        <begin position="103"/>
        <end position="358"/>
    </location>
</feature>
<evidence type="ECO:0000313" key="7">
    <source>
        <dbReference type="Proteomes" id="UP000695022"/>
    </source>
</evidence>
<dbReference type="GeneID" id="106811858"/>
<dbReference type="CDD" id="cd14548">
    <property type="entry name" value="R3-PTPc"/>
    <property type="match status" value="1"/>
</dbReference>
<reference evidence="8" key="1">
    <citation type="submission" date="2025-08" db="UniProtKB">
        <authorList>
            <consortium name="RefSeq"/>
        </authorList>
    </citation>
    <scope>IDENTIFICATION</scope>
</reference>
<evidence type="ECO:0000256" key="3">
    <source>
        <dbReference type="ARBA" id="ARBA00023180"/>
    </source>
</evidence>
<evidence type="ECO:0000256" key="2">
    <source>
        <dbReference type="ARBA" id="ARBA00022989"/>
    </source>
</evidence>
<dbReference type="SUPFAM" id="SSF52799">
    <property type="entry name" value="(Phosphotyrosine protein) phosphatases II"/>
    <property type="match status" value="1"/>
</dbReference>
<dbReference type="InterPro" id="IPR000242">
    <property type="entry name" value="PTP_cat"/>
</dbReference>
<dbReference type="PROSITE" id="PS50056">
    <property type="entry name" value="TYR_PHOSPHATASE_2"/>
    <property type="match status" value="1"/>
</dbReference>
<keyword evidence="2 4" id="KW-1133">Transmembrane helix</keyword>
<dbReference type="PROSITE" id="PS50055">
    <property type="entry name" value="TYR_PHOSPHATASE_PTP"/>
    <property type="match status" value="1"/>
</dbReference>
<gene>
    <name evidence="8" type="primary">LOC106811858</name>
</gene>
<feature type="transmembrane region" description="Helical" evidence="4">
    <location>
        <begin position="20"/>
        <end position="40"/>
    </location>
</feature>
<organism evidence="7 8">
    <name type="scientific">Priapulus caudatus</name>
    <name type="common">Priapulid worm</name>
    <dbReference type="NCBI Taxonomy" id="37621"/>
    <lineage>
        <taxon>Eukaryota</taxon>
        <taxon>Metazoa</taxon>
        <taxon>Ecdysozoa</taxon>
        <taxon>Scalidophora</taxon>
        <taxon>Priapulida</taxon>
        <taxon>Priapulimorpha</taxon>
        <taxon>Priapulimorphida</taxon>
        <taxon>Priapulidae</taxon>
        <taxon>Priapulus</taxon>
    </lineage>
</organism>
<keyword evidence="4" id="KW-0472">Membrane</keyword>
<dbReference type="SMART" id="SM00404">
    <property type="entry name" value="PTPc_motif"/>
    <property type="match status" value="1"/>
</dbReference>
<proteinExistence type="predicted"/>
<dbReference type="Gene3D" id="3.90.190.10">
    <property type="entry name" value="Protein tyrosine phosphatase superfamily"/>
    <property type="match status" value="1"/>
</dbReference>
<protein>
    <submittedName>
        <fullName evidence="8">Tyrosine-protein phosphatase 10D-like</fullName>
    </submittedName>
</protein>
<accession>A0ABM1EFU1</accession>
<dbReference type="RefSeq" id="XP_014671062.1">
    <property type="nucleotide sequence ID" value="XM_014815576.1"/>
</dbReference>
<evidence type="ECO:0000259" key="6">
    <source>
        <dbReference type="PROSITE" id="PS50056"/>
    </source>
</evidence>
<dbReference type="Proteomes" id="UP000695022">
    <property type="component" value="Unplaced"/>
</dbReference>
<sequence length="392" mass="44804">MYTDTAYSSPISTLGNYVGIIAGAVVGSLLVILLLVLVVVQRRRLQCCRKTSANDKNASGSFVTHVASQGMANSPLYACSRSVKLSEFVQHVKIMGADSDFRFSEEYEALKMVGREQPSTAADLPVNRGKNRFTNILPYDHSRVKLIPVDDEDGSDYINANYMPGFNSPREYIVTQGPLPSTRDDFWRMVWEQNTRSIVMLTRCIEKGREKCDHYWPIDSEQTYYGEIQVAVLNESKYPYWTISEFKVTLDMESRVVRHFHFTAWPDFGVPEHTQTLIKFVRAMRDRAQYSPHPIIAHCSAGVGRSGTFIVIDRLIQLIKQSDTVDIFGNVYEMRKERVWMVQTEQQYICIHNSLRTVLEGREDDMPTHEYDDLGLDNKAYDDDEGIVESGM</sequence>
<evidence type="ECO:0000259" key="5">
    <source>
        <dbReference type="PROSITE" id="PS50055"/>
    </source>
</evidence>
<dbReference type="InterPro" id="IPR029021">
    <property type="entry name" value="Prot-tyrosine_phosphatase-like"/>
</dbReference>
<feature type="domain" description="Tyrosine specific protein phosphatases" evidence="6">
    <location>
        <begin position="275"/>
        <end position="349"/>
    </location>
</feature>
<dbReference type="PANTHER" id="PTHR46957:SF3">
    <property type="entry name" value="CYTOKINE RECEPTOR"/>
    <property type="match status" value="1"/>
</dbReference>
<keyword evidence="3" id="KW-0325">Glycoprotein</keyword>
<dbReference type="PANTHER" id="PTHR46957">
    <property type="entry name" value="CYTOKINE RECEPTOR"/>
    <property type="match status" value="1"/>
</dbReference>
<dbReference type="InterPro" id="IPR000387">
    <property type="entry name" value="Tyr_Pase_dom"/>
</dbReference>
<dbReference type="PRINTS" id="PR00700">
    <property type="entry name" value="PRTYPHPHTASE"/>
</dbReference>
<name>A0ABM1EFU1_PRICU</name>